<organism evidence="2 3">
    <name type="scientific">Lactococcus lactis</name>
    <dbReference type="NCBI Taxonomy" id="1358"/>
    <lineage>
        <taxon>Bacteria</taxon>
        <taxon>Bacillati</taxon>
        <taxon>Bacillota</taxon>
        <taxon>Bacilli</taxon>
        <taxon>Lactobacillales</taxon>
        <taxon>Streptococcaceae</taxon>
        <taxon>Lactococcus</taxon>
    </lineage>
</organism>
<dbReference type="GO" id="GO:0008170">
    <property type="term" value="F:N-methyltransferase activity"/>
    <property type="evidence" value="ECO:0007669"/>
    <property type="project" value="InterPro"/>
</dbReference>
<dbReference type="InterPro" id="IPR029063">
    <property type="entry name" value="SAM-dependent_MTases_sf"/>
</dbReference>
<proteinExistence type="predicted"/>
<accession>A0AAX0PYT9</accession>
<dbReference type="Proteomes" id="UP000215635">
    <property type="component" value="Unassembled WGS sequence"/>
</dbReference>
<keyword evidence="2" id="KW-0808">Transferase</keyword>
<feature type="non-terminal residue" evidence="2">
    <location>
        <position position="89"/>
    </location>
</feature>
<dbReference type="GO" id="GO:0003677">
    <property type="term" value="F:DNA binding"/>
    <property type="evidence" value="ECO:0007669"/>
    <property type="project" value="InterPro"/>
</dbReference>
<comment type="caution">
    <text evidence="2">The sequence shown here is derived from an EMBL/GenBank/DDBJ whole genome shotgun (WGS) entry which is preliminary data.</text>
</comment>
<dbReference type="EMBL" id="NCWV01000133">
    <property type="protein sequence ID" value="PAK87164.1"/>
    <property type="molecule type" value="Genomic_DNA"/>
</dbReference>
<dbReference type="RefSeq" id="WP_180707524.1">
    <property type="nucleotide sequence ID" value="NZ_NCWV01000133.1"/>
</dbReference>
<gene>
    <name evidence="2" type="ORF">B8W88_14040</name>
</gene>
<dbReference type="InterPro" id="IPR052916">
    <property type="entry name" value="Type-I_RE_MTase_Subunit"/>
</dbReference>
<feature type="non-terminal residue" evidence="2">
    <location>
        <position position="1"/>
    </location>
</feature>
<dbReference type="AlphaFoldDB" id="A0AAX0PYT9"/>
<evidence type="ECO:0000259" key="1">
    <source>
        <dbReference type="Pfam" id="PF02384"/>
    </source>
</evidence>
<sequence length="89" mass="10058">GSLSTSTGDEKAIRQALLEDHKVDAIVAMPSQMFYSVSIPVSLWIFDMNQASPNERDRQGETLFIDARELGSMTDRTHREFTRADINKI</sequence>
<dbReference type="PANTHER" id="PTHR42998">
    <property type="entry name" value="TYPE I RESTRICTION ENZYME HINDVIIP M PROTEIN-RELATED"/>
    <property type="match status" value="1"/>
</dbReference>
<dbReference type="GO" id="GO:0032259">
    <property type="term" value="P:methylation"/>
    <property type="evidence" value="ECO:0007669"/>
    <property type="project" value="UniProtKB-KW"/>
</dbReference>
<protein>
    <submittedName>
        <fullName evidence="2">N-6 DNA methylase</fullName>
    </submittedName>
</protein>
<dbReference type="Gene3D" id="3.40.50.150">
    <property type="entry name" value="Vaccinia Virus protein VP39"/>
    <property type="match status" value="1"/>
</dbReference>
<name>A0AAX0PYT9_9LACT</name>
<evidence type="ECO:0000313" key="3">
    <source>
        <dbReference type="Proteomes" id="UP000215635"/>
    </source>
</evidence>
<dbReference type="SUPFAM" id="SSF53335">
    <property type="entry name" value="S-adenosyl-L-methionine-dependent methyltransferases"/>
    <property type="match status" value="1"/>
</dbReference>
<evidence type="ECO:0000313" key="2">
    <source>
        <dbReference type="EMBL" id="PAK87164.1"/>
    </source>
</evidence>
<dbReference type="Pfam" id="PF02384">
    <property type="entry name" value="N6_Mtase"/>
    <property type="match status" value="1"/>
</dbReference>
<dbReference type="PANTHER" id="PTHR42998:SF1">
    <property type="entry name" value="TYPE I RESTRICTION ENZYME HINDI METHYLASE SUBUNIT"/>
    <property type="match status" value="1"/>
</dbReference>
<dbReference type="InterPro" id="IPR003356">
    <property type="entry name" value="DNA_methylase_A-5"/>
</dbReference>
<feature type="domain" description="DNA methylase adenine-specific" evidence="1">
    <location>
        <begin position="1"/>
        <end position="89"/>
    </location>
</feature>
<keyword evidence="2" id="KW-0489">Methyltransferase</keyword>
<reference evidence="2 3" key="1">
    <citation type="submission" date="2017-04" db="EMBL/GenBank/DDBJ databases">
        <title>Kefir bacterial isolates.</title>
        <authorList>
            <person name="Kim Y."/>
            <person name="Blasche S."/>
            <person name="Patil K.R."/>
        </authorList>
    </citation>
    <scope>NUCLEOTIDE SEQUENCE [LARGE SCALE GENOMIC DNA]</scope>
    <source>
        <strain evidence="2 3">OG2</strain>
    </source>
</reference>